<reference evidence="2" key="1">
    <citation type="submission" date="2020-05" db="EMBL/GenBank/DDBJ databases">
        <title>Phylogenomic resolution of chytrid fungi.</title>
        <authorList>
            <person name="Stajich J.E."/>
            <person name="Amses K."/>
            <person name="Simmons R."/>
            <person name="Seto K."/>
            <person name="Myers J."/>
            <person name="Bonds A."/>
            <person name="Quandt C.A."/>
            <person name="Barry K."/>
            <person name="Liu P."/>
            <person name="Grigoriev I."/>
            <person name="Longcore J.E."/>
            <person name="James T.Y."/>
        </authorList>
    </citation>
    <scope>NUCLEOTIDE SEQUENCE</scope>
    <source>
        <strain evidence="2">JEL0318</strain>
    </source>
</reference>
<feature type="region of interest" description="Disordered" evidence="1">
    <location>
        <begin position="541"/>
        <end position="679"/>
    </location>
</feature>
<gene>
    <name evidence="2" type="ORF">HK097_000686</name>
</gene>
<feature type="compositionally biased region" description="Pro residues" evidence="1">
    <location>
        <begin position="429"/>
        <end position="439"/>
    </location>
</feature>
<feature type="compositionally biased region" description="Basic and acidic residues" evidence="1">
    <location>
        <begin position="43"/>
        <end position="58"/>
    </location>
</feature>
<comment type="caution">
    <text evidence="2">The sequence shown here is derived from an EMBL/GenBank/DDBJ whole genome shotgun (WGS) entry which is preliminary data.</text>
</comment>
<feature type="compositionally biased region" description="Basic residues" evidence="1">
    <location>
        <begin position="68"/>
        <end position="79"/>
    </location>
</feature>
<evidence type="ECO:0000313" key="2">
    <source>
        <dbReference type="EMBL" id="KAJ3046619.1"/>
    </source>
</evidence>
<feature type="compositionally biased region" description="Low complexity" evidence="1">
    <location>
        <begin position="500"/>
        <end position="515"/>
    </location>
</feature>
<accession>A0AAD5S7T1</accession>
<protein>
    <submittedName>
        <fullName evidence="2">Uncharacterized protein</fullName>
    </submittedName>
</protein>
<feature type="compositionally biased region" description="Gly residues" evidence="1">
    <location>
        <begin position="786"/>
        <end position="802"/>
    </location>
</feature>
<evidence type="ECO:0000313" key="3">
    <source>
        <dbReference type="Proteomes" id="UP001212841"/>
    </source>
</evidence>
<feature type="compositionally biased region" description="Pro residues" evidence="1">
    <location>
        <begin position="854"/>
        <end position="877"/>
    </location>
</feature>
<feature type="compositionally biased region" description="Low complexity" evidence="1">
    <location>
        <begin position="403"/>
        <end position="412"/>
    </location>
</feature>
<feature type="compositionally biased region" description="Pro residues" evidence="1">
    <location>
        <begin position="348"/>
        <end position="362"/>
    </location>
</feature>
<feature type="compositionally biased region" description="Low complexity" evidence="1">
    <location>
        <begin position="440"/>
        <end position="468"/>
    </location>
</feature>
<proteinExistence type="predicted"/>
<feature type="compositionally biased region" description="Basic and acidic residues" evidence="1">
    <location>
        <begin position="477"/>
        <end position="487"/>
    </location>
</feature>
<dbReference type="AlphaFoldDB" id="A0AAD5S7T1"/>
<sequence length="952" mass="101000">MSSFDMGSRFSHLANVSSPPHPLSPKNSDHSDLIVPLRISSAKAKDAKMTVPNDRDYESDASSDIEVKRKRRERAKKAKVAVLGGDEEVWDEAKVAARVAAGKVKVTESTAAMPRPDKKKAEEEKRREKEEKEKETGEPWMTATGKKGGRGILKEDAKPVVPWGNEGSNKYNQMAAESYIKMRSESHPALVRDLISATGDAHRQGINFRPTSDREAQESRTSYYAIDDTDPARDRRQQERDRRRGYAPPAWALLRPMFSHGGLKGGAPQKKEGRITRRTDLGDWMPPGPTVLSWLNLLIAWQMLSGDLNWQQFWVNNEPVETTNAAATNTRPPQPAAAAPQSYSQAVKPPPAPVRKPVPLPADPVVAAPIKGGAKSKGAKEWKPPGPTTTWVNSEPDDTKHVAGPAEPEGPTAAELTHNIQQTVAPAPAANPAPAPAPTAKPALPAVSAKPAQPAAANKAAASPPGAKKAPKWPRKAGIEVKPVLEKKKVKPDPAPAPASAPAARAPTPEPSASPTRRRLDLSSWGAAMAKHLPAEQVEGFKIRGATAEREKQWREEEAAKNKAGQQEEGVHPAVLDALRAEKEASATPRMSPTRASPAREDQASSTMPPTVSQALPASQPLAEPAPPPGFENVPRLNQAQPASPARSNVPETTAAGAQPNAQGYATPPPGFGGPTMDHQQQQYAYAQWQQYYAWQQGYYAAPPGIAPGGQYGYGGWYNQPGAPAAGEFGAPTQPETTKPAAAAAEAGAPPGLARPAPPPTAEADKTPTAEADQNGQGGPTNVQHGWGGYGGPWGPWGGGQWPGATAAAPQQQQQGSAAQWPGSAAPTPTPQQASTPLPAPPPGFPPHHNQPQPAWPAPPAASAAPFPPPAQPPAAPRKPKGKRKIAGGTIKIKIILEDGTSTQLVVGDGEDVWDAVEGFVGRHREGCHWSVEDLFAVVTQKLQGKGKLREV</sequence>
<feature type="compositionally biased region" description="Basic and acidic residues" evidence="1">
    <location>
        <begin position="230"/>
        <end position="244"/>
    </location>
</feature>
<feature type="compositionally biased region" description="Polar residues" evidence="1">
    <location>
        <begin position="636"/>
        <end position="652"/>
    </location>
</feature>
<feature type="compositionally biased region" description="Low complexity" evidence="1">
    <location>
        <begin position="325"/>
        <end position="341"/>
    </location>
</feature>
<feature type="region of interest" description="Disordered" evidence="1">
    <location>
        <begin position="426"/>
        <end position="520"/>
    </location>
</feature>
<feature type="region of interest" description="Disordered" evidence="1">
    <location>
        <begin position="325"/>
        <end position="412"/>
    </location>
</feature>
<feature type="compositionally biased region" description="Low complexity" evidence="1">
    <location>
        <begin position="803"/>
        <end position="837"/>
    </location>
</feature>
<name>A0AAD5S7T1_9FUNG</name>
<feature type="region of interest" description="Disordered" evidence="1">
    <location>
        <begin position="1"/>
        <end position="82"/>
    </location>
</feature>
<organism evidence="2 3">
    <name type="scientific">Rhizophlyctis rosea</name>
    <dbReference type="NCBI Taxonomy" id="64517"/>
    <lineage>
        <taxon>Eukaryota</taxon>
        <taxon>Fungi</taxon>
        <taxon>Fungi incertae sedis</taxon>
        <taxon>Chytridiomycota</taxon>
        <taxon>Chytridiomycota incertae sedis</taxon>
        <taxon>Chytridiomycetes</taxon>
        <taxon>Rhizophlyctidales</taxon>
        <taxon>Rhizophlyctidaceae</taxon>
        <taxon>Rhizophlyctis</taxon>
    </lineage>
</organism>
<feature type="compositionally biased region" description="Basic and acidic residues" evidence="1">
    <location>
        <begin position="541"/>
        <end position="561"/>
    </location>
</feature>
<evidence type="ECO:0000256" key="1">
    <source>
        <dbReference type="SAM" id="MobiDB-lite"/>
    </source>
</evidence>
<feature type="compositionally biased region" description="Polar residues" evidence="1">
    <location>
        <begin position="604"/>
        <end position="617"/>
    </location>
</feature>
<feature type="compositionally biased region" description="Low complexity" evidence="1">
    <location>
        <begin position="725"/>
        <end position="755"/>
    </location>
</feature>
<dbReference type="EMBL" id="JADGJD010001128">
    <property type="protein sequence ID" value="KAJ3046619.1"/>
    <property type="molecule type" value="Genomic_DNA"/>
</dbReference>
<feature type="region of interest" description="Disordered" evidence="1">
    <location>
        <begin position="725"/>
        <end position="885"/>
    </location>
</feature>
<feature type="region of interest" description="Disordered" evidence="1">
    <location>
        <begin position="202"/>
        <end position="247"/>
    </location>
</feature>
<feature type="compositionally biased region" description="Polar residues" evidence="1">
    <location>
        <begin position="772"/>
        <end position="784"/>
    </location>
</feature>
<dbReference type="Proteomes" id="UP001212841">
    <property type="component" value="Unassembled WGS sequence"/>
</dbReference>
<feature type="region of interest" description="Disordered" evidence="1">
    <location>
        <begin position="107"/>
        <end position="165"/>
    </location>
</feature>
<keyword evidence="3" id="KW-1185">Reference proteome</keyword>
<feature type="compositionally biased region" description="Basic and acidic residues" evidence="1">
    <location>
        <begin position="115"/>
        <end position="137"/>
    </location>
</feature>